<feature type="compositionally biased region" description="Polar residues" evidence="1">
    <location>
        <begin position="3134"/>
        <end position="3144"/>
    </location>
</feature>
<feature type="region of interest" description="Disordered" evidence="1">
    <location>
        <begin position="1102"/>
        <end position="1183"/>
    </location>
</feature>
<feature type="compositionally biased region" description="Basic and acidic residues" evidence="1">
    <location>
        <begin position="1170"/>
        <end position="1183"/>
    </location>
</feature>
<feature type="region of interest" description="Disordered" evidence="1">
    <location>
        <begin position="2029"/>
        <end position="2051"/>
    </location>
</feature>
<accession>A0A6J0BT85</accession>
<feature type="region of interest" description="Disordered" evidence="1">
    <location>
        <begin position="135"/>
        <end position="202"/>
    </location>
</feature>
<feature type="region of interest" description="Disordered" evidence="1">
    <location>
        <begin position="2777"/>
        <end position="3010"/>
    </location>
</feature>
<feature type="compositionally biased region" description="Basic and acidic residues" evidence="1">
    <location>
        <begin position="604"/>
        <end position="617"/>
    </location>
</feature>
<protein>
    <submittedName>
        <fullName evidence="4 5">Uncharacterized protein LOC107222987</fullName>
    </submittedName>
</protein>
<dbReference type="Pfam" id="PF00855">
    <property type="entry name" value="PWWP"/>
    <property type="match status" value="1"/>
</dbReference>
<feature type="region of interest" description="Disordered" evidence="1">
    <location>
        <begin position="377"/>
        <end position="453"/>
    </location>
</feature>
<feature type="region of interest" description="Disordered" evidence="1">
    <location>
        <begin position="3026"/>
        <end position="3059"/>
    </location>
</feature>
<evidence type="ECO:0000259" key="2">
    <source>
        <dbReference type="PROSITE" id="PS50812"/>
    </source>
</evidence>
<organism evidence="3 4">
    <name type="scientific">Neodiprion lecontei</name>
    <name type="common">Redheaded pine sawfly</name>
    <dbReference type="NCBI Taxonomy" id="441921"/>
    <lineage>
        <taxon>Eukaryota</taxon>
        <taxon>Metazoa</taxon>
        <taxon>Ecdysozoa</taxon>
        <taxon>Arthropoda</taxon>
        <taxon>Hexapoda</taxon>
        <taxon>Insecta</taxon>
        <taxon>Pterygota</taxon>
        <taxon>Neoptera</taxon>
        <taxon>Endopterygota</taxon>
        <taxon>Hymenoptera</taxon>
        <taxon>Tenthredinoidea</taxon>
        <taxon>Diprionidae</taxon>
        <taxon>Diprioninae</taxon>
        <taxon>Neodiprion</taxon>
    </lineage>
</organism>
<feature type="compositionally biased region" description="Polar residues" evidence="1">
    <location>
        <begin position="227"/>
        <end position="244"/>
    </location>
</feature>
<feature type="region of interest" description="Disordered" evidence="1">
    <location>
        <begin position="586"/>
        <end position="639"/>
    </location>
</feature>
<feature type="compositionally biased region" description="Polar residues" evidence="1">
    <location>
        <begin position="2777"/>
        <end position="2795"/>
    </location>
</feature>
<feature type="compositionally biased region" description="Polar residues" evidence="1">
    <location>
        <begin position="619"/>
        <end position="639"/>
    </location>
</feature>
<feature type="compositionally biased region" description="Basic and acidic residues" evidence="1">
    <location>
        <begin position="248"/>
        <end position="305"/>
    </location>
</feature>
<evidence type="ECO:0000313" key="4">
    <source>
        <dbReference type="RefSeq" id="XP_015518031.2"/>
    </source>
</evidence>
<feature type="region of interest" description="Disordered" evidence="1">
    <location>
        <begin position="1543"/>
        <end position="1573"/>
    </location>
</feature>
<feature type="region of interest" description="Disordered" evidence="1">
    <location>
        <begin position="502"/>
        <end position="549"/>
    </location>
</feature>
<feature type="compositionally biased region" description="Polar residues" evidence="1">
    <location>
        <begin position="3035"/>
        <end position="3044"/>
    </location>
</feature>
<feature type="compositionally biased region" description="Polar residues" evidence="1">
    <location>
        <begin position="1546"/>
        <end position="1564"/>
    </location>
</feature>
<dbReference type="KEGG" id="nlo:107222987"/>
<gene>
    <name evidence="4 5" type="primary">LOC107222987</name>
</gene>
<feature type="compositionally biased region" description="Polar residues" evidence="1">
    <location>
        <begin position="2804"/>
        <end position="2843"/>
    </location>
</feature>
<feature type="compositionally biased region" description="Basic and acidic residues" evidence="1">
    <location>
        <begin position="1117"/>
        <end position="1145"/>
    </location>
</feature>
<feature type="compositionally biased region" description="Low complexity" evidence="1">
    <location>
        <begin position="189"/>
        <end position="202"/>
    </location>
</feature>
<evidence type="ECO:0000313" key="3">
    <source>
        <dbReference type="Proteomes" id="UP000829291"/>
    </source>
</evidence>
<feature type="compositionally biased region" description="Basic residues" evidence="1">
    <location>
        <begin position="736"/>
        <end position="745"/>
    </location>
</feature>
<dbReference type="Gene3D" id="2.30.30.140">
    <property type="match status" value="1"/>
</dbReference>
<dbReference type="PROSITE" id="PS50812">
    <property type="entry name" value="PWWP"/>
    <property type="match status" value="1"/>
</dbReference>
<feature type="compositionally biased region" description="Basic residues" evidence="1">
    <location>
        <begin position="781"/>
        <end position="799"/>
    </location>
</feature>
<feature type="compositionally biased region" description="Polar residues" evidence="1">
    <location>
        <begin position="2889"/>
        <end position="2928"/>
    </location>
</feature>
<feature type="region of interest" description="Disordered" evidence="1">
    <location>
        <begin position="824"/>
        <end position="854"/>
    </location>
</feature>
<feature type="compositionally biased region" description="Polar residues" evidence="1">
    <location>
        <begin position="3151"/>
        <end position="3161"/>
    </location>
</feature>
<dbReference type="RefSeq" id="XP_046599546.1">
    <property type="nucleotide sequence ID" value="XM_046743590.1"/>
</dbReference>
<dbReference type="InterPro" id="IPR000313">
    <property type="entry name" value="PWWP_dom"/>
</dbReference>
<dbReference type="RefSeq" id="XP_015518031.2">
    <property type="nucleotide sequence ID" value="XM_015662545.2"/>
</dbReference>
<feature type="domain" description="PWWP" evidence="2">
    <location>
        <begin position="11"/>
        <end position="62"/>
    </location>
</feature>
<reference evidence="4 5" key="1">
    <citation type="submission" date="2025-05" db="UniProtKB">
        <authorList>
            <consortium name="RefSeq"/>
        </authorList>
    </citation>
    <scope>IDENTIFICATION</scope>
    <source>
        <tissue evidence="4 5">Thorax and Abdomen</tissue>
    </source>
</reference>
<feature type="compositionally biased region" description="Polar residues" evidence="1">
    <location>
        <begin position="1102"/>
        <end position="1113"/>
    </location>
</feature>
<feature type="compositionally biased region" description="Basic and acidic residues" evidence="1">
    <location>
        <begin position="147"/>
        <end position="158"/>
    </location>
</feature>
<feature type="compositionally biased region" description="Polar residues" evidence="1">
    <location>
        <begin position="3091"/>
        <end position="3107"/>
    </location>
</feature>
<feature type="compositionally biased region" description="Basic and acidic residues" evidence="1">
    <location>
        <begin position="520"/>
        <end position="547"/>
    </location>
</feature>
<feature type="compositionally biased region" description="Basic and acidic residues" evidence="1">
    <location>
        <begin position="175"/>
        <end position="185"/>
    </location>
</feature>
<feature type="compositionally biased region" description="Polar residues" evidence="1">
    <location>
        <begin position="2029"/>
        <end position="2044"/>
    </location>
</feature>
<name>A0A6J0BT85_NEOLC</name>
<keyword evidence="3" id="KW-1185">Reference proteome</keyword>
<feature type="region of interest" description="Disordered" evidence="1">
    <location>
        <begin position="2720"/>
        <end position="2762"/>
    </location>
</feature>
<sequence length="3214" mass="351690">MCEQTEISYLDGDVVWVKLGASWWPGQVTSVHNLPEDIQEELKKKPIIAAVKFFQEDTYEFVKNYQQIYKYNCTLKDDFIKKGLDKYRTKSKDGSSYMDKFPGDVEMAEKLTGGDADIISSHKFTRQQKPDISALFGEKKIPKKKRDREDGSRERRNDSGSSSDTPSRKITHPRFLKESDHEVRIRHQPPSLLSTPSNSGSSPQYTCYVCSFTSSRLNVIILHNKTHSSGNSTPVATKVKTYSQPKAKLSESDTPKRKYTKKDKGESNKARKEIAPEAGKRKSTKHIEKASKKKKPDPQLREKLLADWQDESDTEMGSDFNKSADTPSLDISPQKSQRNFEAAELPAHEDSEEIDENEKILSEAKKILNETESLSAIALGTGSPGHKTKKTKPFLSETQSTGRDERKSHANKNTELLLLEKEGENLSSETDDKLSGSVKSDKKTGCEKDDKKSRLSCFDFDEEDLPEPTIPPVRKIPRVFGDKNLSLKKEIIKEFEMSQALKNDQQNDVKNYKDQTTAAGHEDTLKHSQESEEVDHSIPDSETRQGKMDVNICETELEIVEIFEVEKEEDSPYEETSLTAKSVELLAEQPKTSMDINEEPENSTTEKEEPVSEKIESDIGQSKISLENVSTDTEKSQSTTTIDDLEAEEMQMEVNETSPVLVKKRRGRPRKNLISDKKLVRNDEIDESKSIETDKVTLESLNKVEELTEDFFVTAKKTENEDTKAVDSDVDVLQFGRKRRSGRKSSKTDAILLHTDHRTSNDDSQSEIDDKSLTVEEKLTNPKKRAKKGRRPSGLHKKSLAAIEIPMEIDDKLTEVVGEPADSMVDDEILSKSEEVPKKLGENTEIDEKSSGFGKKLLETSADPREDHGISSEIHLGLSEESTEPAVLLGTDVAKEPDLDDQQGTVDEKLEESTLPSAAAVTSEASRSPPQSMDAAVELINRNFQERTEVIAEESKIDKLVTEFVEQKPDGSQDTDISKISLETLPPKKSQIKKFEMSQSDFFENDTLVEKIVTEPEPEKKIDKIDETEIEITRVVESETVTETLTEKVVVEHEIVVSQDEINPSKESMSEVEEALNSDGLINKQQLDTHPDVTIERNTVTDENMEISSQTVEQSDENVKLDETLQTDDKNELEIELVPEDHPKTTPDTPSKRSSMQTRYKGKFTPETGAKSKKDKDGSTEEKPINTFQEAFLKTLHIDNLKRDKKMIIDEIEITVGRGKKSKKLVDKKLNIDMDNVNIVSVTQTATQDVENQSIDGKKVLEKSEEILPSENISTVSVVSDFRGVEVVVEENTATDIKLEDASVQEMIQQTPEVSIDGSTSPTQPTKVDDVSKLLSLDVSKLDETSRTSMSTPSPTSVSGMPVKKREKPRIIESVSLKEPMHILKSKLLEKIPSRGTKHKLEPDTSKRGDSKYNQRKIMKIENLPSNSKLRQTLKISSPHLSLTQKLEALKAEEAAGANLMETQTEKVIAQASQSVSATPVTEKLIQQSSQSLADMELDINSMPFVLSEDVLTPESIEQMPVVITSLIPASSSISTSSISLTPTTQLVSPSHGQFKTSDSSLEPTPSKKKSGVPTILKTKAKAKPTITSVKTIVPPLTGGVKGLKFQNTQTGKSSPLISQKGQPGKYVIVQTSGGQQLRYSVQGKPGSQQKIAIPTGKGSGSAQIVQQGGKVVILTSPQSGQTKMIPLNTSKTIGTKMQRIMTTKGQIFAPISSQGVLTTKTIIAPKTDIGSPTTSKVAPQGQKIISTQGLSAKGVLTQIPGAVSKSALLGTLTQGIITKGGIYTPISAASLAGKTIISSKTLVTTKGTTILSPLTSQNLVTSKGAILAPISHSLTGKTILSTQGIVGSKGTVLTPITGQQVKAIAAKSPSKGAKVQYQTVQQKMHLPVLQKNQKVPISSSQMRVLGSLKSPGSTILLQNTVTGQKTLLTGKKMIKQALAHQQAQQLPLLAAQSGSQHASSVLPQGQHMKGKVLSSTQTVQKVVIPRTPGRQSKTQQKIVVQKMQDASLQSSSPKLVTNVSNISKSLAQTKQISGNSPNATKASAKSYAGVRSGQQKRNLLNAALNSISSPPVAATVTKPLSLPTVEQTEAEKKPRAQEMVEEVVQTEESKPETSAVEQTTPVVEKIEEPKAAVQPQIMALPTESGDGTQTYVLVTIDEQGQIQPLDNNTLMSLEGTTQNPDGTRTLYIDPSSLGEAGTLDNIVLQFDNGCVSNLPSTVSDSSQTMISESFPSSEIIQTSNQDILAAALANTDFQQEIGLPDNSTASVMSTGLTQTSLINQTILQSTIIPPTEPISSPAVLETSLTLNQPIMTPLEVPSNMTMTTETSTSVATIPSSLELPLTVTNPNIAYISTGGTQIQIPGNSMPDIGEIMDNSSVISHSETPATTQFLVLPNLDENITIEAQNIQSSSNSTPTVSYSVSIPDSMVLETTPVQTTPSMPIIDDTYADDIPYSTAIQTPLAGEPSFVDVPVSEMLVSKASIATTENIVTENVTVTSEMIVTSDEPPVSSQESIPVSTVASQGIHEVSVSSQDVYTSHDVPATTEELISQQIVVTAEELVSTHDMPIVTQEENHQEMSIQIKDIPTIEMQIEEHASEIEATSMPLIEESCTVSSESNIEIQSEHSTFLSTDSKEIQASTSDDVVPPNKLNESLETSTADEKPCSVDDIQTATSNEQDTSVHNQPDTLPAKLLDDTEAEHMDVEPSVASVSCVENKESVLEVSQAGTASSEEEHSHEVMSADSEINFEESVPETSEERPSQSYEQFDITMTNDSLEIPSQSVNKSENSPEPTQSIPYESMEIDETNTSAEPPTQSFADSKQNEATQSYETSVETHGNAPTQSFNEIMHNQEERTSGDELVDDQSFPTQSYEVEKLESLSENMETDAEMSQEGNIPSQSNDIGTDGIGTSSISTNNSGANEDETASSSYVPETPENQERDQDQESAISTSSYEIPPCEELNIASSSVIPDTSVREEHTSIHDNGVPEIPTSSYSLNPDSSSTHVDAVPTSSYEDQVILEQNVSTSYEVPISMPGLEENSSQSFVTESSDHRNEPSSYYTHHQEVTASYYESVHQECNNSRLEEDPQEEVTASYYESNPQDIASEASQSYFAPEEATPSYSSQSITPSYYNARPESEATQSFYSSQTLDRREQSSQNVEASQSFYPEVTENLRLRQQGEATPTYSTRYPVDYTLTDSPIERHDLVESSVPATKPTER</sequence>
<dbReference type="OrthoDB" id="6381815at2759"/>
<feature type="compositionally biased region" description="Polar residues" evidence="1">
    <location>
        <begin position="3115"/>
        <end position="3126"/>
    </location>
</feature>
<feature type="compositionally biased region" description="Basic and acidic residues" evidence="1">
    <location>
        <begin position="829"/>
        <end position="854"/>
    </location>
</feature>
<evidence type="ECO:0000256" key="1">
    <source>
        <dbReference type="SAM" id="MobiDB-lite"/>
    </source>
</evidence>
<feature type="compositionally biased region" description="Polar residues" evidence="1">
    <location>
        <begin position="1312"/>
        <end position="1326"/>
    </location>
</feature>
<dbReference type="SUPFAM" id="SSF63748">
    <property type="entry name" value="Tudor/PWWP/MBT"/>
    <property type="match status" value="1"/>
</dbReference>
<dbReference type="InParanoid" id="A0A6J0BT85"/>
<feature type="region of interest" description="Disordered" evidence="1">
    <location>
        <begin position="1312"/>
        <end position="1367"/>
    </location>
</feature>
<feature type="compositionally biased region" description="Polar residues" evidence="1">
    <location>
        <begin position="2610"/>
        <end position="2641"/>
    </location>
</feature>
<feature type="region of interest" description="Disordered" evidence="1">
    <location>
        <begin position="3073"/>
        <end position="3214"/>
    </location>
</feature>
<feature type="region of interest" description="Disordered" evidence="1">
    <location>
        <begin position="1391"/>
        <end position="1412"/>
    </location>
</feature>
<feature type="compositionally biased region" description="Basic and acidic residues" evidence="1">
    <location>
        <begin position="768"/>
        <end position="780"/>
    </location>
</feature>
<feature type="compositionally biased region" description="Polar residues" evidence="1">
    <location>
        <begin position="320"/>
        <end position="339"/>
    </location>
</feature>
<proteinExistence type="predicted"/>
<feature type="compositionally biased region" description="Low complexity" evidence="1">
    <location>
        <begin position="1347"/>
        <end position="1359"/>
    </location>
</feature>
<feature type="compositionally biased region" description="Basic and acidic residues" evidence="1">
    <location>
        <begin position="418"/>
        <end position="453"/>
    </location>
</feature>
<feature type="region of interest" description="Disordered" evidence="1">
    <location>
        <begin position="2610"/>
        <end position="2664"/>
    </location>
</feature>
<feature type="region of interest" description="Disordered" evidence="1">
    <location>
        <begin position="736"/>
        <end position="799"/>
    </location>
</feature>
<feature type="compositionally biased region" description="Polar residues" evidence="1">
    <location>
        <begin position="2987"/>
        <end position="3010"/>
    </location>
</feature>
<dbReference type="Proteomes" id="UP000829291">
    <property type="component" value="Chromosome 6"/>
</dbReference>
<dbReference type="CDD" id="cd05162">
    <property type="entry name" value="PWWP"/>
    <property type="match status" value="1"/>
</dbReference>
<feature type="region of interest" description="Disordered" evidence="1">
    <location>
        <begin position="226"/>
        <end position="357"/>
    </location>
</feature>
<dbReference type="GeneID" id="107222987"/>
<feature type="region of interest" description="Disordered" evidence="1">
    <location>
        <begin position="895"/>
        <end position="932"/>
    </location>
</feature>
<evidence type="ECO:0000313" key="5">
    <source>
        <dbReference type="RefSeq" id="XP_046599546.1"/>
    </source>
</evidence>
<feature type="compositionally biased region" description="Polar residues" evidence="1">
    <location>
        <begin position="1146"/>
        <end position="1158"/>
    </location>
</feature>